<dbReference type="InterPro" id="IPR015942">
    <property type="entry name" value="Asp/Glu/hydantoin_racemase"/>
</dbReference>
<evidence type="ECO:0000256" key="1">
    <source>
        <dbReference type="ARBA" id="ARBA00038414"/>
    </source>
</evidence>
<proteinExistence type="inferred from homology"/>
<dbReference type="Proteomes" id="UP000244930">
    <property type="component" value="Chromosome"/>
</dbReference>
<dbReference type="InterPro" id="IPR053714">
    <property type="entry name" value="Iso_Racemase_Enz_sf"/>
</dbReference>
<organism evidence="2 3">
    <name type="scientific">Parazoarcus communis</name>
    <dbReference type="NCBI Taxonomy" id="41977"/>
    <lineage>
        <taxon>Bacteria</taxon>
        <taxon>Pseudomonadati</taxon>
        <taxon>Pseudomonadota</taxon>
        <taxon>Betaproteobacteria</taxon>
        <taxon>Rhodocyclales</taxon>
        <taxon>Zoogloeaceae</taxon>
        <taxon>Parazoarcus</taxon>
    </lineage>
</organism>
<dbReference type="InterPro" id="IPR001920">
    <property type="entry name" value="Asp/Glu_race"/>
</dbReference>
<dbReference type="GO" id="GO:0047661">
    <property type="term" value="F:amino-acid racemase activity"/>
    <property type="evidence" value="ECO:0007669"/>
    <property type="project" value="InterPro"/>
</dbReference>
<dbReference type="SUPFAM" id="SSF53681">
    <property type="entry name" value="Aspartate/glutamate racemase"/>
    <property type="match status" value="1"/>
</dbReference>
<name>A0A2U8GLH1_9RHOO</name>
<sequence length="252" mass="27383">MSKKVKMIFPVPMSDATRPMVEAQLPAGFRRPDIEVEFVGAGRVMTLADSYYDMAIMEMAVIEAGMRAEAEGFDAVCINTVSDSGLAALRARLSIPVLGPGQSAFHVAAMLGHKFSVLTMWKRWFPLYRKTINEYGLGSRLASIRAIDVRPDTEALLSGKEEVVFAKLEAEALRAIDEDGADVIVLGSTTMHQSHAYLAECLPVPVLNPGVVAYKMCELFLDLGLVQSRLAYPAPETFKDEAFSTFSGGGIA</sequence>
<evidence type="ECO:0000313" key="2">
    <source>
        <dbReference type="EMBL" id="AWI74429.1"/>
    </source>
</evidence>
<dbReference type="PANTHER" id="PTHR28047">
    <property type="entry name" value="PROTEIN DCG1"/>
    <property type="match status" value="1"/>
</dbReference>
<evidence type="ECO:0000313" key="3">
    <source>
        <dbReference type="Proteomes" id="UP000244930"/>
    </source>
</evidence>
<dbReference type="RefSeq" id="WP_108948136.1">
    <property type="nucleotide sequence ID" value="NZ_CP022187.1"/>
</dbReference>
<dbReference type="PANTHER" id="PTHR28047:SF5">
    <property type="entry name" value="PROTEIN DCG1"/>
    <property type="match status" value="1"/>
</dbReference>
<gene>
    <name evidence="2" type="ORF">CEW83_03685</name>
</gene>
<accession>A0A2U8GLH1</accession>
<dbReference type="KEGG" id="acom:CEW83_03685"/>
<dbReference type="EMBL" id="CP022187">
    <property type="protein sequence ID" value="AWI74429.1"/>
    <property type="molecule type" value="Genomic_DNA"/>
</dbReference>
<dbReference type="Gene3D" id="3.40.50.12500">
    <property type="match status" value="1"/>
</dbReference>
<dbReference type="Pfam" id="PF01177">
    <property type="entry name" value="Asp_Glu_race"/>
    <property type="match status" value="1"/>
</dbReference>
<dbReference type="InterPro" id="IPR052186">
    <property type="entry name" value="Hydantoin_racemase-like"/>
</dbReference>
<comment type="similarity">
    <text evidence="1">Belongs to the HyuE racemase family.</text>
</comment>
<dbReference type="AlphaFoldDB" id="A0A2U8GLH1"/>
<protein>
    <submittedName>
        <fullName evidence="2">Hydrogenase expression protein HupH</fullName>
    </submittedName>
</protein>
<keyword evidence="3" id="KW-1185">Reference proteome</keyword>
<reference evidence="2 3" key="1">
    <citation type="submission" date="2017-06" db="EMBL/GenBank/DDBJ databases">
        <title>Azoarcus.</title>
        <authorList>
            <person name="Woo J.-H."/>
            <person name="Kim H.-S."/>
        </authorList>
    </citation>
    <scope>NUCLEOTIDE SEQUENCE [LARGE SCALE GENOMIC DNA]</scope>
    <source>
        <strain evidence="2 3">TSPY31</strain>
    </source>
</reference>